<dbReference type="AlphaFoldDB" id="A0A7L7L310"/>
<evidence type="ECO:0000313" key="3">
    <source>
        <dbReference type="Proteomes" id="UP000514509"/>
    </source>
</evidence>
<protein>
    <recommendedName>
        <fullName evidence="4">DUF2892 domain-containing protein</fullName>
    </recommendedName>
</protein>
<evidence type="ECO:0008006" key="4">
    <source>
        <dbReference type="Google" id="ProtNLM"/>
    </source>
</evidence>
<keyword evidence="3" id="KW-1185">Reference proteome</keyword>
<gene>
    <name evidence="2" type="ORF">HUW48_03680</name>
</gene>
<accession>A0A7L7L310</accession>
<keyword evidence="1" id="KW-0812">Transmembrane</keyword>
<feature type="transmembrane region" description="Helical" evidence="1">
    <location>
        <begin position="7"/>
        <end position="32"/>
    </location>
</feature>
<reference evidence="2 3" key="2">
    <citation type="submission" date="2020-08" db="EMBL/GenBank/DDBJ databases">
        <title>Adhaeribacter dokdonensis sp. nov., isolated from the rhizosphere of Elymus tsukushiensis, a plant native to the Dokdo Islands, Republic of Korea.</title>
        <authorList>
            <person name="Ghim S.Y."/>
        </authorList>
    </citation>
    <scope>NUCLEOTIDE SEQUENCE [LARGE SCALE GENOMIC DNA]</scope>
    <source>
        <strain evidence="2 3">KUDC8001</strain>
    </source>
</reference>
<keyword evidence="1" id="KW-0472">Membrane</keyword>
<sequence>MKDKKGLATFVGNNLRSMGLISLLIGASIFLMPPVKTLVLAMFLIALIAVCLRLILGLRRFNK</sequence>
<dbReference type="Proteomes" id="UP000514509">
    <property type="component" value="Chromosome"/>
</dbReference>
<name>A0A7L7L310_9BACT</name>
<dbReference type="KEGG" id="add:HUW48_03680"/>
<proteinExistence type="predicted"/>
<feature type="transmembrane region" description="Helical" evidence="1">
    <location>
        <begin position="38"/>
        <end position="56"/>
    </location>
</feature>
<evidence type="ECO:0000256" key="1">
    <source>
        <dbReference type="SAM" id="Phobius"/>
    </source>
</evidence>
<dbReference type="RefSeq" id="WP_182414387.1">
    <property type="nucleotide sequence ID" value="NZ_CP055153.1"/>
</dbReference>
<reference evidence="2 3" key="1">
    <citation type="submission" date="2020-06" db="EMBL/GenBank/DDBJ databases">
        <authorList>
            <person name="Hwang Y.J."/>
        </authorList>
    </citation>
    <scope>NUCLEOTIDE SEQUENCE [LARGE SCALE GENOMIC DNA]</scope>
    <source>
        <strain evidence="2 3">KUDC8001</strain>
    </source>
</reference>
<dbReference type="EMBL" id="CP055153">
    <property type="protein sequence ID" value="QMU27186.1"/>
    <property type="molecule type" value="Genomic_DNA"/>
</dbReference>
<organism evidence="2 3">
    <name type="scientific">Adhaeribacter radiodurans</name>
    <dbReference type="NCBI Taxonomy" id="2745197"/>
    <lineage>
        <taxon>Bacteria</taxon>
        <taxon>Pseudomonadati</taxon>
        <taxon>Bacteroidota</taxon>
        <taxon>Cytophagia</taxon>
        <taxon>Cytophagales</taxon>
        <taxon>Hymenobacteraceae</taxon>
        <taxon>Adhaeribacter</taxon>
    </lineage>
</organism>
<evidence type="ECO:0000313" key="2">
    <source>
        <dbReference type="EMBL" id="QMU27186.1"/>
    </source>
</evidence>
<keyword evidence="1" id="KW-1133">Transmembrane helix</keyword>